<dbReference type="EMBL" id="JANJOU010000043">
    <property type="protein sequence ID" value="MCR0985855.1"/>
    <property type="molecule type" value="Genomic_DNA"/>
</dbReference>
<evidence type="ECO:0000313" key="2">
    <source>
        <dbReference type="EMBL" id="MCR0985855.1"/>
    </source>
</evidence>
<accession>A0ABT1XCK0</accession>
<protein>
    <submittedName>
        <fullName evidence="2">Uncharacterized protein</fullName>
    </submittedName>
</protein>
<dbReference type="RefSeq" id="WP_257719500.1">
    <property type="nucleotide sequence ID" value="NZ_JANJOU010000043.1"/>
</dbReference>
<feature type="compositionally biased region" description="Acidic residues" evidence="1">
    <location>
        <begin position="125"/>
        <end position="136"/>
    </location>
</feature>
<organism evidence="2 3">
    <name type="scientific">Roseomonas populi</name>
    <dbReference type="NCBI Taxonomy" id="3121582"/>
    <lineage>
        <taxon>Bacteria</taxon>
        <taxon>Pseudomonadati</taxon>
        <taxon>Pseudomonadota</taxon>
        <taxon>Alphaproteobacteria</taxon>
        <taxon>Acetobacterales</taxon>
        <taxon>Roseomonadaceae</taxon>
        <taxon>Roseomonas</taxon>
    </lineage>
</organism>
<proteinExistence type="predicted"/>
<gene>
    <name evidence="2" type="ORF">NRP21_27770</name>
</gene>
<feature type="compositionally biased region" description="Basic and acidic residues" evidence="1">
    <location>
        <begin position="1"/>
        <end position="10"/>
    </location>
</feature>
<feature type="region of interest" description="Disordered" evidence="1">
    <location>
        <begin position="116"/>
        <end position="136"/>
    </location>
</feature>
<sequence>MTKDDSRAEVAFHLGAGEPDISSPAIQRELRELTRPLVSLGAHPRLRAHDADATPAVRLGQLALTLGPAAITGLTAAAATWLQARTGRKVKVKFGDVEAEGATVEEVRQLLELAAEAQARAPVDEQSDKDEDGWRD</sequence>
<dbReference type="Proteomes" id="UP001524642">
    <property type="component" value="Unassembled WGS sequence"/>
</dbReference>
<reference evidence="2 3" key="1">
    <citation type="submission" date="2022-06" db="EMBL/GenBank/DDBJ databases">
        <title>Roseomonas CN29.</title>
        <authorList>
            <person name="Cheng Y."/>
            <person name="He X."/>
        </authorList>
    </citation>
    <scope>NUCLEOTIDE SEQUENCE [LARGE SCALE GENOMIC DNA]</scope>
    <source>
        <strain evidence="2 3">CN29</strain>
    </source>
</reference>
<evidence type="ECO:0000313" key="3">
    <source>
        <dbReference type="Proteomes" id="UP001524642"/>
    </source>
</evidence>
<name>A0ABT1XCK0_9PROT</name>
<keyword evidence="3" id="KW-1185">Reference proteome</keyword>
<evidence type="ECO:0000256" key="1">
    <source>
        <dbReference type="SAM" id="MobiDB-lite"/>
    </source>
</evidence>
<feature type="region of interest" description="Disordered" evidence="1">
    <location>
        <begin position="1"/>
        <end position="23"/>
    </location>
</feature>
<comment type="caution">
    <text evidence="2">The sequence shown here is derived from an EMBL/GenBank/DDBJ whole genome shotgun (WGS) entry which is preliminary data.</text>
</comment>